<dbReference type="GO" id="GO:0042802">
    <property type="term" value="F:identical protein binding"/>
    <property type="evidence" value="ECO:0007669"/>
    <property type="project" value="UniProtKB-ARBA"/>
</dbReference>
<dbReference type="GO" id="GO:0003924">
    <property type="term" value="F:GTPase activity"/>
    <property type="evidence" value="ECO:0007669"/>
    <property type="project" value="UniProtKB-UniRule"/>
</dbReference>
<feature type="binding site" evidence="10">
    <location>
        <begin position="252"/>
        <end position="258"/>
    </location>
    <ligand>
        <name>GTP</name>
        <dbReference type="ChEBI" id="CHEBI:37565"/>
    </ligand>
</feature>
<feature type="binding site" evidence="10">
    <location>
        <position position="22"/>
    </location>
    <ligand>
        <name>(6S)-5-formyl-5,6,7,8-tetrahydrofolate</name>
        <dbReference type="ChEBI" id="CHEBI:57457"/>
    </ligand>
</feature>
<dbReference type="InterPro" id="IPR006073">
    <property type="entry name" value="GTP-bd"/>
</dbReference>
<feature type="domain" description="TrmE-type G" evidence="12">
    <location>
        <begin position="223"/>
        <end position="382"/>
    </location>
</feature>
<feature type="binding site" evidence="10">
    <location>
        <position position="460"/>
    </location>
    <ligand>
        <name>(6S)-5-formyl-5,6,7,8-tetrahydrofolate</name>
        <dbReference type="ChEBI" id="CHEBI:57457"/>
    </ligand>
</feature>
<dbReference type="GO" id="GO:0002098">
    <property type="term" value="P:tRNA wobble uridine modification"/>
    <property type="evidence" value="ECO:0007669"/>
    <property type="project" value="TreeGrafter"/>
</dbReference>
<organism evidence="13">
    <name type="scientific">uncultured Desulfobacterium sp</name>
    <dbReference type="NCBI Taxonomy" id="201089"/>
    <lineage>
        <taxon>Bacteria</taxon>
        <taxon>Pseudomonadati</taxon>
        <taxon>Thermodesulfobacteriota</taxon>
        <taxon>Desulfobacteria</taxon>
        <taxon>Desulfobacterales</taxon>
        <taxon>Desulfobacteriaceae</taxon>
        <taxon>Desulfobacterium</taxon>
        <taxon>environmental samples</taxon>
    </lineage>
</organism>
<evidence type="ECO:0000256" key="8">
    <source>
        <dbReference type="ARBA" id="ARBA00022958"/>
    </source>
</evidence>
<dbReference type="AlphaFoldDB" id="E1YHJ6"/>
<feature type="binding site" evidence="10">
    <location>
        <begin position="277"/>
        <end position="280"/>
    </location>
    <ligand>
        <name>GTP</name>
        <dbReference type="ChEBI" id="CHEBI:37565"/>
    </ligand>
</feature>
<dbReference type="GO" id="GO:0005525">
    <property type="term" value="F:GTP binding"/>
    <property type="evidence" value="ECO:0007669"/>
    <property type="project" value="UniProtKB-UniRule"/>
</dbReference>
<keyword evidence="4 10" id="KW-0479">Metal-binding</keyword>
<dbReference type="FunFam" id="3.30.1360.120:FF:000003">
    <property type="entry name" value="tRNA modification GTPase MnmE"/>
    <property type="match status" value="1"/>
</dbReference>
<dbReference type="SUPFAM" id="SSF52540">
    <property type="entry name" value="P-loop containing nucleoside triphosphate hydrolases"/>
    <property type="match status" value="1"/>
</dbReference>
<keyword evidence="6 10" id="KW-0378">Hydrolase</keyword>
<reference evidence="13" key="1">
    <citation type="journal article" date="2011" name="Environ. Microbiol.">
        <title>Genomic insights into the metabolic potential of the polycyclic aromatic hydrocarbon degrading sulfate-reducing Deltaproteobacterium N47.</title>
        <authorList>
            <person name="Bergmann F."/>
            <person name="Selesi D."/>
            <person name="Weinmaier T."/>
            <person name="Tischler P."/>
            <person name="Rattei T."/>
            <person name="Meckenstock R.U."/>
        </authorList>
    </citation>
    <scope>NUCLEOTIDE SEQUENCE</scope>
</reference>
<dbReference type="NCBIfam" id="TIGR00231">
    <property type="entry name" value="small_GTP"/>
    <property type="match status" value="1"/>
</dbReference>
<dbReference type="CDD" id="cd14858">
    <property type="entry name" value="TrmE_N"/>
    <property type="match status" value="1"/>
</dbReference>
<feature type="binding site" evidence="10">
    <location>
        <position position="233"/>
    </location>
    <ligand>
        <name>K(+)</name>
        <dbReference type="ChEBI" id="CHEBI:29103"/>
    </ligand>
</feature>
<sequence>MDKDTIAAISTPVGSGGIGIIKISGDKAKHITSLIFRKSKKNEVNYFKESHKLYHGHIIDPDSNQILDEVLVSVMLAPHSYTGEDVIEINVHSGTFILKTILNIIIRKDARLAEPGEFTKRAFLNGRIDLTQAEAIIDIINSNSLKALEIANAQVDGVLRNEIESMLTVLNDIIVKIEAVIDFPDETENINIDEYISVLENSIIIKLNKLISDYNEGHVIREGLKVVIAGRPNVGKSSLMNVLLKKERSIVTSIPGTTRDIIDETIIISGIPAVIFDTAGFHNTVDPVEEIGIQKALEIINNSDIILFMLDVINPFTEDDRTLLEIVKDKELIVVLNKIDLLNENSLIEINKELKCFPIVRVSSLCNTGIDVLKETIKEITTKSVHSDCSCIVPNLRQKTAIENCLKNMKSFLNGIKAGLPYEFISLDIHEAITELSQIVGIKIKLNILDQIFNKFCIGK</sequence>
<feature type="binding site" evidence="10">
    <location>
        <position position="254"/>
    </location>
    <ligand>
        <name>K(+)</name>
        <dbReference type="ChEBI" id="CHEBI:29103"/>
    </ligand>
</feature>
<comment type="subcellular location">
    <subcellularLocation>
        <location evidence="10">Cytoplasm</location>
    </subcellularLocation>
</comment>
<feature type="binding site" evidence="10">
    <location>
        <position position="257"/>
    </location>
    <ligand>
        <name>K(+)</name>
        <dbReference type="ChEBI" id="CHEBI:29103"/>
    </ligand>
</feature>
<comment type="cofactor">
    <cofactor evidence="10">
        <name>K(+)</name>
        <dbReference type="ChEBI" id="CHEBI:29103"/>
    </cofactor>
    <text evidence="10">Binds 1 potassium ion per subunit.</text>
</comment>
<dbReference type="InterPro" id="IPR025867">
    <property type="entry name" value="MnmE_helical"/>
</dbReference>
<comment type="function">
    <text evidence="10">Exhibits a very high intrinsic GTPase hydrolysis rate. Involved in the addition of a carboxymethylaminomethyl (cmnm) group at the wobble position (U34) of certain tRNAs, forming tRNA-cmnm(5)s(2)U34.</text>
</comment>
<feature type="binding site" evidence="10">
    <location>
        <position position="258"/>
    </location>
    <ligand>
        <name>Mg(2+)</name>
        <dbReference type="ChEBI" id="CHEBI:18420"/>
    </ligand>
</feature>
<dbReference type="PROSITE" id="PS51709">
    <property type="entry name" value="G_TRME"/>
    <property type="match status" value="1"/>
</dbReference>
<dbReference type="InterPro" id="IPR005225">
    <property type="entry name" value="Small_GTP-bd"/>
</dbReference>
<dbReference type="Gene3D" id="3.30.1360.120">
    <property type="entry name" value="Probable tRNA modification gtpase trme, domain 1"/>
    <property type="match status" value="1"/>
</dbReference>
<dbReference type="GO" id="GO:0005829">
    <property type="term" value="C:cytosol"/>
    <property type="evidence" value="ECO:0007669"/>
    <property type="project" value="TreeGrafter"/>
</dbReference>
<evidence type="ECO:0000256" key="10">
    <source>
        <dbReference type="HAMAP-Rule" id="MF_00379"/>
    </source>
</evidence>
<dbReference type="InterPro" id="IPR027417">
    <property type="entry name" value="P-loop_NTPase"/>
</dbReference>
<dbReference type="EMBL" id="FR695874">
    <property type="protein sequence ID" value="CBX30115.1"/>
    <property type="molecule type" value="Genomic_DNA"/>
</dbReference>
<gene>
    <name evidence="10" type="primary">mnmE</name>
    <name evidence="10" type="synonym">trmE</name>
    <name evidence="13" type="ORF">N47_D29240</name>
</gene>
<dbReference type="CDD" id="cd04164">
    <property type="entry name" value="trmE"/>
    <property type="match status" value="1"/>
</dbReference>
<evidence type="ECO:0000256" key="11">
    <source>
        <dbReference type="RuleBase" id="RU003313"/>
    </source>
</evidence>
<comment type="caution">
    <text evidence="10">Lacks conserved residue(s) required for the propagation of feature annotation.</text>
</comment>
<dbReference type="HAMAP" id="MF_00379">
    <property type="entry name" value="GTPase_MnmE"/>
    <property type="match status" value="1"/>
</dbReference>
<evidence type="ECO:0000256" key="9">
    <source>
        <dbReference type="ARBA" id="ARBA00023134"/>
    </source>
</evidence>
<comment type="similarity">
    <text evidence="1 10 11">Belongs to the TRAFAC class TrmE-Era-EngA-EngB-Septin-like GTPase superfamily. TrmE GTPase family.</text>
</comment>
<evidence type="ECO:0000256" key="4">
    <source>
        <dbReference type="ARBA" id="ARBA00022723"/>
    </source>
</evidence>
<protein>
    <recommendedName>
        <fullName evidence="10">tRNA modification GTPase MnmE</fullName>
        <ecNumber evidence="10">3.6.-.-</ecNumber>
    </recommendedName>
</protein>
<proteinExistence type="inferred from homology"/>
<keyword evidence="7 10" id="KW-0460">Magnesium</keyword>
<dbReference type="GO" id="GO:0046872">
    <property type="term" value="F:metal ion binding"/>
    <property type="evidence" value="ECO:0007669"/>
    <property type="project" value="UniProtKB-KW"/>
</dbReference>
<dbReference type="Pfam" id="PF10396">
    <property type="entry name" value="TrmE_N"/>
    <property type="match status" value="1"/>
</dbReference>
<evidence type="ECO:0000256" key="1">
    <source>
        <dbReference type="ARBA" id="ARBA00011043"/>
    </source>
</evidence>
<evidence type="ECO:0000256" key="7">
    <source>
        <dbReference type="ARBA" id="ARBA00022842"/>
    </source>
</evidence>
<dbReference type="GO" id="GO:0030488">
    <property type="term" value="P:tRNA methylation"/>
    <property type="evidence" value="ECO:0007669"/>
    <property type="project" value="TreeGrafter"/>
</dbReference>
<dbReference type="InterPro" id="IPR027266">
    <property type="entry name" value="TrmE/GcvT-like"/>
</dbReference>
<evidence type="ECO:0000313" key="13">
    <source>
        <dbReference type="EMBL" id="CBX30115.1"/>
    </source>
</evidence>
<keyword evidence="3 10" id="KW-0819">tRNA processing</keyword>
<evidence type="ECO:0000256" key="5">
    <source>
        <dbReference type="ARBA" id="ARBA00022741"/>
    </source>
</evidence>
<dbReference type="InterPro" id="IPR027368">
    <property type="entry name" value="MnmE_dom2"/>
</dbReference>
<keyword evidence="5 10" id="KW-0547">Nucleotide-binding</keyword>
<feature type="binding site" evidence="10">
    <location>
        <begin position="233"/>
        <end position="238"/>
    </location>
    <ligand>
        <name>GTP</name>
        <dbReference type="ChEBI" id="CHEBI:37565"/>
    </ligand>
</feature>
<dbReference type="Pfam" id="PF12631">
    <property type="entry name" value="MnmE_helical"/>
    <property type="match status" value="1"/>
</dbReference>
<dbReference type="EC" id="3.6.-.-" evidence="10"/>
<feature type="binding site" evidence="10">
    <location>
        <position position="252"/>
    </location>
    <ligand>
        <name>K(+)</name>
        <dbReference type="ChEBI" id="CHEBI:29103"/>
    </ligand>
</feature>
<dbReference type="InterPro" id="IPR004520">
    <property type="entry name" value="GTPase_MnmE"/>
</dbReference>
<evidence type="ECO:0000256" key="3">
    <source>
        <dbReference type="ARBA" id="ARBA00022694"/>
    </source>
</evidence>
<dbReference type="Gene3D" id="3.40.50.300">
    <property type="entry name" value="P-loop containing nucleotide triphosphate hydrolases"/>
    <property type="match status" value="1"/>
</dbReference>
<name>E1YHJ6_9BACT</name>
<keyword evidence="2 10" id="KW-0963">Cytoplasm</keyword>
<evidence type="ECO:0000256" key="6">
    <source>
        <dbReference type="ARBA" id="ARBA00022801"/>
    </source>
</evidence>
<feature type="binding site" evidence="10">
    <location>
        <position position="88"/>
    </location>
    <ligand>
        <name>(6S)-5-formyl-5,6,7,8-tetrahydrofolate</name>
        <dbReference type="ChEBI" id="CHEBI:57457"/>
    </ligand>
</feature>
<dbReference type="NCBIfam" id="TIGR00450">
    <property type="entry name" value="mnmE_trmE_thdF"/>
    <property type="match status" value="1"/>
</dbReference>
<dbReference type="FunFam" id="3.40.50.300:FF:001376">
    <property type="entry name" value="tRNA modification GTPase MnmE"/>
    <property type="match status" value="1"/>
</dbReference>
<dbReference type="Pfam" id="PF01926">
    <property type="entry name" value="MMR_HSR1"/>
    <property type="match status" value="1"/>
</dbReference>
<feature type="binding site" evidence="10">
    <location>
        <position position="237"/>
    </location>
    <ligand>
        <name>Mg(2+)</name>
        <dbReference type="ChEBI" id="CHEBI:18420"/>
    </ligand>
</feature>
<keyword evidence="8 10" id="KW-0630">Potassium</keyword>
<comment type="subunit">
    <text evidence="10">Homodimer. Heterotetramer of two MnmE and two MnmG subunits.</text>
</comment>
<keyword evidence="9 10" id="KW-0342">GTP-binding</keyword>
<evidence type="ECO:0000256" key="2">
    <source>
        <dbReference type="ARBA" id="ARBA00022490"/>
    </source>
</evidence>
<dbReference type="PANTHER" id="PTHR42714:SF2">
    <property type="entry name" value="TRNA MODIFICATION GTPASE GTPBP3, MITOCHONDRIAL"/>
    <property type="match status" value="1"/>
</dbReference>
<dbReference type="PANTHER" id="PTHR42714">
    <property type="entry name" value="TRNA MODIFICATION GTPASE GTPBP3"/>
    <property type="match status" value="1"/>
</dbReference>
<accession>E1YHJ6</accession>
<dbReference type="Gene3D" id="1.20.120.430">
    <property type="entry name" value="tRNA modification GTPase MnmE domain 2"/>
    <property type="match status" value="1"/>
</dbReference>
<dbReference type="InterPro" id="IPR018948">
    <property type="entry name" value="GTP-bd_TrmE_N"/>
</dbReference>
<evidence type="ECO:0000259" key="12">
    <source>
        <dbReference type="PROSITE" id="PS51709"/>
    </source>
</evidence>
<dbReference type="InterPro" id="IPR031168">
    <property type="entry name" value="G_TrmE"/>
</dbReference>
<feature type="binding site" evidence="10">
    <location>
        <position position="127"/>
    </location>
    <ligand>
        <name>(6S)-5-formyl-5,6,7,8-tetrahydrofolate</name>
        <dbReference type="ChEBI" id="CHEBI:57457"/>
    </ligand>
</feature>